<accession>B4VNT5</accession>
<evidence type="ECO:0000313" key="2">
    <source>
        <dbReference type="Proteomes" id="UP000003835"/>
    </source>
</evidence>
<dbReference type="HOGENOM" id="CLU_2878107_0_0_3"/>
<name>B4VNT5_9CYAN</name>
<sequence length="63" mass="7263">MVHGSGLMVDADRSHCTRCSMVIFLLSDKKEAVVLLETGYFFWREFNTGVILVQMLRFAKFCN</sequence>
<dbReference type="RefSeq" id="WP_006100109.1">
    <property type="nucleotide sequence ID" value="NZ_DS989846.1"/>
</dbReference>
<keyword evidence="2" id="KW-1185">Reference proteome</keyword>
<dbReference type="Proteomes" id="UP000003835">
    <property type="component" value="Unassembled WGS sequence"/>
</dbReference>
<protein>
    <submittedName>
        <fullName evidence="1">Uncharacterized protein</fullName>
    </submittedName>
</protein>
<evidence type="ECO:0000313" key="1">
    <source>
        <dbReference type="EMBL" id="EDX76376.1"/>
    </source>
</evidence>
<organism evidence="1 2">
    <name type="scientific">Coleofasciculus chthonoplastes PCC 7420</name>
    <dbReference type="NCBI Taxonomy" id="118168"/>
    <lineage>
        <taxon>Bacteria</taxon>
        <taxon>Bacillati</taxon>
        <taxon>Cyanobacteriota</taxon>
        <taxon>Cyanophyceae</taxon>
        <taxon>Coleofasciculales</taxon>
        <taxon>Coleofasciculaceae</taxon>
        <taxon>Coleofasciculus</taxon>
    </lineage>
</organism>
<dbReference type="AlphaFoldDB" id="B4VNT5"/>
<proteinExistence type="predicted"/>
<dbReference type="EMBL" id="DS989846">
    <property type="protein sequence ID" value="EDX76376.1"/>
    <property type="molecule type" value="Genomic_DNA"/>
</dbReference>
<reference evidence="1 2" key="1">
    <citation type="submission" date="2008-07" db="EMBL/GenBank/DDBJ databases">
        <authorList>
            <person name="Tandeau de Marsac N."/>
            <person name="Ferriera S."/>
            <person name="Johnson J."/>
            <person name="Kravitz S."/>
            <person name="Beeson K."/>
            <person name="Sutton G."/>
            <person name="Rogers Y.-H."/>
            <person name="Friedman R."/>
            <person name="Frazier M."/>
            <person name="Venter J.C."/>
        </authorList>
    </citation>
    <scope>NUCLEOTIDE SEQUENCE [LARGE SCALE GENOMIC DNA]</scope>
    <source>
        <strain evidence="1 2">PCC 7420</strain>
    </source>
</reference>
<gene>
    <name evidence="1" type="ORF">MC7420_4632</name>
</gene>
<dbReference type="STRING" id="118168.MC7420_4632"/>